<dbReference type="RefSeq" id="WP_126951647.1">
    <property type="nucleotide sequence ID" value="NZ_RZHD01000006.1"/>
</dbReference>
<organism evidence="2 3">
    <name type="scientific">Vreelandella populi</name>
    <dbReference type="NCBI Taxonomy" id="2498858"/>
    <lineage>
        <taxon>Bacteria</taxon>
        <taxon>Pseudomonadati</taxon>
        <taxon>Pseudomonadota</taxon>
        <taxon>Gammaproteobacteria</taxon>
        <taxon>Oceanospirillales</taxon>
        <taxon>Halomonadaceae</taxon>
        <taxon>Vreelandella</taxon>
    </lineage>
</organism>
<dbReference type="Gene3D" id="3.40.50.1820">
    <property type="entry name" value="alpha/beta hydrolase"/>
    <property type="match status" value="1"/>
</dbReference>
<name>A0A3S0YIR4_9GAMM</name>
<reference evidence="2 3" key="1">
    <citation type="submission" date="2018-12" db="EMBL/GenBank/DDBJ databases">
        <title>three novel Halomonas strain isolated from plants.</title>
        <authorList>
            <person name="Sun C."/>
        </authorList>
    </citation>
    <scope>NUCLEOTIDE SEQUENCE [LARGE SCALE GENOMIC DNA]</scope>
    <source>
        <strain evidence="2 3">RC</strain>
    </source>
</reference>
<comment type="caution">
    <text evidence="2">The sequence shown here is derived from an EMBL/GenBank/DDBJ whole genome shotgun (WGS) entry which is preliminary data.</text>
</comment>
<dbReference type="InterPro" id="IPR001375">
    <property type="entry name" value="Peptidase_S9_cat"/>
</dbReference>
<gene>
    <name evidence="2" type="ORF">ELY37_12945</name>
</gene>
<dbReference type="EMBL" id="RZHD01000006">
    <property type="protein sequence ID" value="RUR44977.1"/>
    <property type="molecule type" value="Genomic_DNA"/>
</dbReference>
<keyword evidence="3" id="KW-1185">Reference proteome</keyword>
<dbReference type="GO" id="GO:0008236">
    <property type="term" value="F:serine-type peptidase activity"/>
    <property type="evidence" value="ECO:0007669"/>
    <property type="project" value="InterPro"/>
</dbReference>
<proteinExistence type="predicted"/>
<dbReference type="PANTHER" id="PTHR22946">
    <property type="entry name" value="DIENELACTONE HYDROLASE DOMAIN-CONTAINING PROTEIN-RELATED"/>
    <property type="match status" value="1"/>
</dbReference>
<dbReference type="Proteomes" id="UP000286912">
    <property type="component" value="Unassembled WGS sequence"/>
</dbReference>
<dbReference type="AlphaFoldDB" id="A0A3S0YIR4"/>
<evidence type="ECO:0000259" key="1">
    <source>
        <dbReference type="Pfam" id="PF00326"/>
    </source>
</evidence>
<dbReference type="Pfam" id="PF00326">
    <property type="entry name" value="Peptidase_S9"/>
    <property type="match status" value="1"/>
</dbReference>
<evidence type="ECO:0000313" key="2">
    <source>
        <dbReference type="EMBL" id="RUR44977.1"/>
    </source>
</evidence>
<keyword evidence="2" id="KW-0378">Hydrolase</keyword>
<dbReference type="SUPFAM" id="SSF53474">
    <property type="entry name" value="alpha/beta-Hydrolases"/>
    <property type="match status" value="1"/>
</dbReference>
<dbReference type="OrthoDB" id="9764953at2"/>
<feature type="domain" description="Peptidase S9 prolyl oligopeptidase catalytic" evidence="1">
    <location>
        <begin position="179"/>
        <end position="317"/>
    </location>
</feature>
<accession>A0A3S0YIR4</accession>
<sequence length="392" mass="43757">METTKKTISSCYLLAVTDQPPKRLHRHAPLALALGIAVMGTPYLSAAQEQPEPDRLAGAEDPMEMTLEHPSEHLLVSDFPGTSRDADLAVWQEYIPDIQDIEITSSADEASQPALYYDSGSDEEKPLLIVLHSWSTHYLQNIDIPLGEFAVANDWVFIHPDFRGENDGRPESTASDLVISDMEDALEYARDNANIDESRIYLLGYSGGAMNALHFASRHPEVFAGVAAWVPVYDLVTWYQWNAERGEEYAEEIASACGGEPTEGSEAREECIQRSASAHLPDVAGELRVLLAHGINDNTVPPEQALHAFNDLAAEEDRISQDLIDQLEENREVPEELAERSTHEERNFKDFDDADSAVLLYLQSGPAELVLFDGEHEMLYRPGLEWLARQQR</sequence>
<evidence type="ECO:0000313" key="3">
    <source>
        <dbReference type="Proteomes" id="UP000286912"/>
    </source>
</evidence>
<protein>
    <submittedName>
        <fullName evidence="2">Alpha/beta fold hydrolase</fullName>
    </submittedName>
</protein>
<dbReference type="InterPro" id="IPR029058">
    <property type="entry name" value="AB_hydrolase_fold"/>
</dbReference>
<dbReference type="InterPro" id="IPR050261">
    <property type="entry name" value="FrsA_esterase"/>
</dbReference>
<dbReference type="GO" id="GO:0006508">
    <property type="term" value="P:proteolysis"/>
    <property type="evidence" value="ECO:0007669"/>
    <property type="project" value="InterPro"/>
</dbReference>